<reference evidence="3 4" key="1">
    <citation type="submission" date="2018-09" db="EMBL/GenBank/DDBJ databases">
        <title>Sphingomonas sp. DAC4.</title>
        <authorList>
            <person name="Seo T."/>
        </authorList>
    </citation>
    <scope>NUCLEOTIDE SEQUENCE [LARGE SCALE GENOMIC DNA]</scope>
    <source>
        <strain evidence="3 4">DAC4</strain>
    </source>
</reference>
<organism evidence="3 4">
    <name type="scientific">Sphingomonas edaphi</name>
    <dbReference type="NCBI Taxonomy" id="2315689"/>
    <lineage>
        <taxon>Bacteria</taxon>
        <taxon>Pseudomonadati</taxon>
        <taxon>Pseudomonadota</taxon>
        <taxon>Alphaproteobacteria</taxon>
        <taxon>Sphingomonadales</taxon>
        <taxon>Sphingomonadaceae</taxon>
        <taxon>Sphingomonas</taxon>
    </lineage>
</organism>
<accession>A0A418PXY0</accession>
<gene>
    <name evidence="3" type="ORF">D3M59_11820</name>
</gene>
<dbReference type="OrthoDB" id="7452609at2"/>
<name>A0A418PXY0_9SPHN</name>
<keyword evidence="4" id="KW-1185">Reference proteome</keyword>
<proteinExistence type="predicted"/>
<dbReference type="RefSeq" id="WP_119533883.1">
    <property type="nucleotide sequence ID" value="NZ_QXTF01000005.1"/>
</dbReference>
<evidence type="ECO:0000256" key="1">
    <source>
        <dbReference type="SAM" id="MobiDB-lite"/>
    </source>
</evidence>
<feature type="signal peptide" evidence="2">
    <location>
        <begin position="1"/>
        <end position="20"/>
    </location>
</feature>
<dbReference type="EMBL" id="QXTF01000005">
    <property type="protein sequence ID" value="RIX26867.1"/>
    <property type="molecule type" value="Genomic_DNA"/>
</dbReference>
<evidence type="ECO:0000313" key="3">
    <source>
        <dbReference type="EMBL" id="RIX26867.1"/>
    </source>
</evidence>
<protein>
    <submittedName>
        <fullName evidence="3">Uncharacterized protein</fullName>
    </submittedName>
</protein>
<feature type="compositionally biased region" description="Polar residues" evidence="1">
    <location>
        <begin position="75"/>
        <end position="84"/>
    </location>
</feature>
<keyword evidence="2" id="KW-0732">Signal</keyword>
<comment type="caution">
    <text evidence="3">The sequence shown here is derived from an EMBL/GenBank/DDBJ whole genome shotgun (WGS) entry which is preliminary data.</text>
</comment>
<feature type="chain" id="PRO_5019405117" evidence="2">
    <location>
        <begin position="21"/>
        <end position="90"/>
    </location>
</feature>
<feature type="region of interest" description="Disordered" evidence="1">
    <location>
        <begin position="67"/>
        <end position="90"/>
    </location>
</feature>
<evidence type="ECO:0000256" key="2">
    <source>
        <dbReference type="SAM" id="SignalP"/>
    </source>
</evidence>
<dbReference type="AlphaFoldDB" id="A0A418PXY0"/>
<evidence type="ECO:0000313" key="4">
    <source>
        <dbReference type="Proteomes" id="UP000285023"/>
    </source>
</evidence>
<sequence>MRVLVGLGLALAFVGGTANAEKAAAPEDKIVCKRTNNTYTGSNLHRPKKTCMKASEWKLLEDEKDRTMRRVQDGNGLNPNQPTSLGGGPG</sequence>
<dbReference type="Proteomes" id="UP000285023">
    <property type="component" value="Unassembled WGS sequence"/>
</dbReference>